<dbReference type="PANTHER" id="PTHR43140">
    <property type="entry name" value="TYPE-1 RESTRICTION ENZYME ECOKI SPECIFICITY PROTEIN"/>
    <property type="match status" value="1"/>
</dbReference>
<comment type="caution">
    <text evidence="3">The sequence shown here is derived from an EMBL/GenBank/DDBJ whole genome shotgun (WGS) entry which is preliminary data.</text>
</comment>
<evidence type="ECO:0000313" key="4">
    <source>
        <dbReference type="Proteomes" id="UP000664844"/>
    </source>
</evidence>
<dbReference type="InterPro" id="IPR044946">
    <property type="entry name" value="Restrct_endonuc_typeI_TRD_sf"/>
</dbReference>
<keyword evidence="2" id="KW-0238">DNA-binding</keyword>
<dbReference type="Gene3D" id="3.90.220.20">
    <property type="entry name" value="DNA methylase specificity domains"/>
    <property type="match status" value="2"/>
</dbReference>
<dbReference type="SUPFAM" id="SSF116734">
    <property type="entry name" value="DNA methylase specificity domain"/>
    <property type="match status" value="2"/>
</dbReference>
<sequence>MTWPQVKLKYVARSADGDALSQNPEQEGTTTSAHVRWLFYVLQSLKLEQGTDKAAVPRVRRDDADNQKVFIPPRSEQQAIARYLDKETAKIDQLIQAHKRLLELLAEKHHALITHAVTRGLNPDVPMRDSGVYWIGKIPKTWQVLKLKRCIVSLDQGWSPKSDEPEPEEQKWAVLKLNAVQGGQFDDSQAKAIPISQDIPKHLEIHSGDFLITRANTRQLVGDVCYVQNTRPHLILSDLIYRLKLDESKLNGQFLSFFLQSQRGRLQIEADARGPNTSKLKISQGHIRDWLLLVPPREEQNWIVDYIDTQICNINALKAATQQTLELLNERRRSLITAVVNGQIQVQE</sequence>
<dbReference type="EMBL" id="JAFLQW010000219">
    <property type="protein sequence ID" value="MBO0349023.1"/>
    <property type="molecule type" value="Genomic_DNA"/>
</dbReference>
<evidence type="ECO:0000256" key="2">
    <source>
        <dbReference type="ARBA" id="ARBA00023125"/>
    </source>
</evidence>
<accession>A0ABS3FPH8</accession>
<dbReference type="Proteomes" id="UP000664844">
    <property type="component" value="Unassembled WGS sequence"/>
</dbReference>
<protein>
    <recommendedName>
        <fullName evidence="5">Restriction endonuclease subunit S</fullName>
    </recommendedName>
</protein>
<evidence type="ECO:0008006" key="5">
    <source>
        <dbReference type="Google" id="ProtNLM"/>
    </source>
</evidence>
<reference evidence="3 4" key="1">
    <citation type="submission" date="2021-03" db="EMBL/GenBank/DDBJ databases">
        <title>Metabolic Capacity of the Antarctic Cyanobacterium Phormidium pseudopriestleyi that Sustains Oxygenic Photosynthesis in the Presence of Hydrogen Sulfide.</title>
        <authorList>
            <person name="Lumian J.E."/>
            <person name="Jungblut A.D."/>
            <person name="Dillon M.L."/>
            <person name="Hawes I."/>
            <person name="Doran P.T."/>
            <person name="Mackey T.J."/>
            <person name="Dick G.J."/>
            <person name="Grettenberger C.L."/>
            <person name="Sumner D.Y."/>
        </authorList>
    </citation>
    <scope>NUCLEOTIDE SEQUENCE [LARGE SCALE GENOMIC DNA]</scope>
    <source>
        <strain evidence="3 4">FRX01</strain>
    </source>
</reference>
<dbReference type="CDD" id="cd17261">
    <property type="entry name" value="RMtype1_S_EcoKI-TRD2-CR2_like"/>
    <property type="match status" value="1"/>
</dbReference>
<dbReference type="InterPro" id="IPR051212">
    <property type="entry name" value="Type-I_RE_S_subunit"/>
</dbReference>
<dbReference type="Gene3D" id="1.10.287.1120">
    <property type="entry name" value="Bipartite methylase S protein"/>
    <property type="match status" value="1"/>
</dbReference>
<organism evidence="3 4">
    <name type="scientific">Phormidium pseudopriestleyi FRX01</name>
    <dbReference type="NCBI Taxonomy" id="1759528"/>
    <lineage>
        <taxon>Bacteria</taxon>
        <taxon>Bacillati</taxon>
        <taxon>Cyanobacteriota</taxon>
        <taxon>Cyanophyceae</taxon>
        <taxon>Oscillatoriophycideae</taxon>
        <taxon>Oscillatoriales</taxon>
        <taxon>Oscillatoriaceae</taxon>
        <taxon>Phormidium</taxon>
    </lineage>
</organism>
<gene>
    <name evidence="3" type="ORF">J0895_07900</name>
</gene>
<dbReference type="RefSeq" id="WP_207087558.1">
    <property type="nucleotide sequence ID" value="NZ_JAFLQW010000219.1"/>
</dbReference>
<evidence type="ECO:0000256" key="1">
    <source>
        <dbReference type="ARBA" id="ARBA00022747"/>
    </source>
</evidence>
<evidence type="ECO:0000313" key="3">
    <source>
        <dbReference type="EMBL" id="MBO0349023.1"/>
    </source>
</evidence>
<keyword evidence="1" id="KW-0680">Restriction system</keyword>
<keyword evidence="4" id="KW-1185">Reference proteome</keyword>
<dbReference type="PANTHER" id="PTHR43140:SF1">
    <property type="entry name" value="TYPE I RESTRICTION ENZYME ECOKI SPECIFICITY SUBUNIT"/>
    <property type="match status" value="1"/>
</dbReference>
<name>A0ABS3FPH8_9CYAN</name>
<proteinExistence type="predicted"/>